<dbReference type="SMART" id="SM01045">
    <property type="entry name" value="BURP"/>
    <property type="match status" value="1"/>
</dbReference>
<sequence>MARGIILLLLVITFTVATAMSSPSISIKQSFMGKRSNSLSSSMATLDSDSSSAKHKLQQDQQSHGDIATRQNSFATEAYAVNWAPPDQQSHGDVATSQNSFPPQAYPMKWKRSNQHLQSDIAAHQSFFTPEAYAVNWSPPDQHSHGDVVARQDSFEHEAYRDVLDPRGSNKAEQVAATLRTCEGANESPDPDPHTCATSEQAATDFAAASLGVSASELVAVVTVVHGRKDAARYVVAPEDGAVARIGKAGAAAAVPCHPMAYPYMVHYCHRPADVEALRVELTGLGGDGGHAEAGGATAIAMCHANTTSWDVRYFEMLNATRGEEICHFMPRNYVLWLPAADL</sequence>
<gene>
    <name evidence="4" type="ORF">BDA96_02G040000</name>
</gene>
<feature type="region of interest" description="Disordered" evidence="1">
    <location>
        <begin position="42"/>
        <end position="66"/>
    </location>
</feature>
<proteinExistence type="predicted"/>
<dbReference type="InterPro" id="IPR044816">
    <property type="entry name" value="BURP"/>
</dbReference>
<dbReference type="PANTHER" id="PTHR31236">
    <property type="entry name" value="BURP DOMAIN PROTEIN USPL1-LIKE"/>
    <property type="match status" value="1"/>
</dbReference>
<evidence type="ECO:0000256" key="1">
    <source>
        <dbReference type="SAM" id="MobiDB-lite"/>
    </source>
</evidence>
<protein>
    <recommendedName>
        <fullName evidence="3">BURP domain-containing protein</fullName>
    </recommendedName>
</protein>
<accession>A0A921RMF6</accession>
<feature type="domain" description="BURP" evidence="3">
    <location>
        <begin position="127"/>
        <end position="340"/>
    </location>
</feature>
<keyword evidence="2" id="KW-0732">Signal</keyword>
<dbReference type="EMBL" id="CM027681">
    <property type="protein sequence ID" value="KAG0541702.1"/>
    <property type="molecule type" value="Genomic_DNA"/>
</dbReference>
<dbReference type="Pfam" id="PF03181">
    <property type="entry name" value="BURP"/>
    <property type="match status" value="1"/>
</dbReference>
<dbReference type="Proteomes" id="UP000807115">
    <property type="component" value="Chromosome 2"/>
</dbReference>
<reference evidence="4" key="2">
    <citation type="submission" date="2020-10" db="EMBL/GenBank/DDBJ databases">
        <authorList>
            <person name="Cooper E.A."/>
            <person name="Brenton Z.W."/>
            <person name="Flinn B.S."/>
            <person name="Jenkins J."/>
            <person name="Shu S."/>
            <person name="Flowers D."/>
            <person name="Luo F."/>
            <person name="Wang Y."/>
            <person name="Xia P."/>
            <person name="Barry K."/>
            <person name="Daum C."/>
            <person name="Lipzen A."/>
            <person name="Yoshinaga Y."/>
            <person name="Schmutz J."/>
            <person name="Saski C."/>
            <person name="Vermerris W."/>
            <person name="Kresovich S."/>
        </authorList>
    </citation>
    <scope>NUCLEOTIDE SEQUENCE</scope>
</reference>
<dbReference type="PANTHER" id="PTHR31236:SF27">
    <property type="entry name" value="BURP DOMAIN-CONTAINING PROTEIN 4"/>
    <property type="match status" value="1"/>
</dbReference>
<comment type="caution">
    <text evidence="4">The sequence shown here is derived from an EMBL/GenBank/DDBJ whole genome shotgun (WGS) entry which is preliminary data.</text>
</comment>
<dbReference type="AlphaFoldDB" id="A0A921RMF6"/>
<organism evidence="4 5">
    <name type="scientific">Sorghum bicolor</name>
    <name type="common">Sorghum</name>
    <name type="synonym">Sorghum vulgare</name>
    <dbReference type="NCBI Taxonomy" id="4558"/>
    <lineage>
        <taxon>Eukaryota</taxon>
        <taxon>Viridiplantae</taxon>
        <taxon>Streptophyta</taxon>
        <taxon>Embryophyta</taxon>
        <taxon>Tracheophyta</taxon>
        <taxon>Spermatophyta</taxon>
        <taxon>Magnoliopsida</taxon>
        <taxon>Liliopsida</taxon>
        <taxon>Poales</taxon>
        <taxon>Poaceae</taxon>
        <taxon>PACMAD clade</taxon>
        <taxon>Panicoideae</taxon>
        <taxon>Andropogonodae</taxon>
        <taxon>Andropogoneae</taxon>
        <taxon>Sorghinae</taxon>
        <taxon>Sorghum</taxon>
    </lineage>
</organism>
<feature type="compositionally biased region" description="Low complexity" evidence="1">
    <location>
        <begin position="42"/>
        <end position="51"/>
    </location>
</feature>
<feature type="chain" id="PRO_5036903729" description="BURP domain-containing protein" evidence="2">
    <location>
        <begin position="20"/>
        <end position="343"/>
    </location>
</feature>
<evidence type="ECO:0000256" key="2">
    <source>
        <dbReference type="SAM" id="SignalP"/>
    </source>
</evidence>
<dbReference type="InterPro" id="IPR004873">
    <property type="entry name" value="BURP_dom"/>
</dbReference>
<dbReference type="PROSITE" id="PS51277">
    <property type="entry name" value="BURP"/>
    <property type="match status" value="1"/>
</dbReference>
<reference evidence="4" key="1">
    <citation type="journal article" date="2019" name="BMC Genomics">
        <title>A new reference genome for Sorghum bicolor reveals high levels of sequence similarity between sweet and grain genotypes: implications for the genetics of sugar metabolism.</title>
        <authorList>
            <person name="Cooper E.A."/>
            <person name="Brenton Z.W."/>
            <person name="Flinn B.S."/>
            <person name="Jenkins J."/>
            <person name="Shu S."/>
            <person name="Flowers D."/>
            <person name="Luo F."/>
            <person name="Wang Y."/>
            <person name="Xia P."/>
            <person name="Barry K."/>
            <person name="Daum C."/>
            <person name="Lipzen A."/>
            <person name="Yoshinaga Y."/>
            <person name="Schmutz J."/>
            <person name="Saski C."/>
            <person name="Vermerris W."/>
            <person name="Kresovich S."/>
        </authorList>
    </citation>
    <scope>NUCLEOTIDE SEQUENCE</scope>
</reference>
<feature type="signal peptide" evidence="2">
    <location>
        <begin position="1"/>
        <end position="19"/>
    </location>
</feature>
<evidence type="ECO:0000259" key="3">
    <source>
        <dbReference type="PROSITE" id="PS51277"/>
    </source>
</evidence>
<name>A0A921RMF6_SORBI</name>
<evidence type="ECO:0000313" key="4">
    <source>
        <dbReference type="EMBL" id="KAG0541702.1"/>
    </source>
</evidence>
<evidence type="ECO:0000313" key="5">
    <source>
        <dbReference type="Proteomes" id="UP000807115"/>
    </source>
</evidence>